<protein>
    <submittedName>
        <fullName evidence="3">Pimeloyl-ACP methyl ester carboxylesterase</fullName>
    </submittedName>
</protein>
<feature type="domain" description="AB hydrolase-1" evidence="2">
    <location>
        <begin position="20"/>
        <end position="246"/>
    </location>
</feature>
<gene>
    <name evidence="3" type="ORF">SAMN02745132_04296</name>
</gene>
<dbReference type="PANTHER" id="PTHR43798:SF31">
    <property type="entry name" value="AB HYDROLASE SUPERFAMILY PROTEIN YCLE"/>
    <property type="match status" value="1"/>
</dbReference>
<dbReference type="InterPro" id="IPR029058">
    <property type="entry name" value="AB_hydrolase_fold"/>
</dbReference>
<evidence type="ECO:0000313" key="4">
    <source>
        <dbReference type="Proteomes" id="UP000190162"/>
    </source>
</evidence>
<evidence type="ECO:0000313" key="3">
    <source>
        <dbReference type="EMBL" id="SKA68451.1"/>
    </source>
</evidence>
<dbReference type="PANTHER" id="PTHR43798">
    <property type="entry name" value="MONOACYLGLYCEROL LIPASE"/>
    <property type="match status" value="1"/>
</dbReference>
<dbReference type="RefSeq" id="WP_078754388.1">
    <property type="nucleotide sequence ID" value="NZ_FUXU01000100.1"/>
</dbReference>
<dbReference type="InterPro" id="IPR050266">
    <property type="entry name" value="AB_hydrolase_sf"/>
</dbReference>
<accession>A0A1T4VVC5</accession>
<evidence type="ECO:0000256" key="1">
    <source>
        <dbReference type="ARBA" id="ARBA00022801"/>
    </source>
</evidence>
<name>A0A1T4VVC5_9GAMM</name>
<keyword evidence="4" id="KW-1185">Reference proteome</keyword>
<dbReference type="AlphaFoldDB" id="A0A1T4VVC5"/>
<sequence>MPTITCIDIPLHFERKGSGPPLVFLHGLGSSSVDWSEQITFFSQHFDVIAPDFPLHGRSGGKIDAFSLPHCTDAINALLVGLSIKKATVVGVSMGGMVGMELAIRYPAKVAKLAVVNALAECKPRTAIEWWMVLTRRFLLKFVSVARIAKLMGKQLFPGEALKDKRSQAVVRWSLNDRASYIAAFNAIIGWQVLDKLPLITCPLFLISAEFDHTSPSSKKVLAALYPDGAFSMIPGMRHLVPLESPEVFNQTLNIWLSRYHD</sequence>
<dbReference type="Gene3D" id="3.40.50.1820">
    <property type="entry name" value="alpha/beta hydrolase"/>
    <property type="match status" value="1"/>
</dbReference>
<organism evidence="3 4">
    <name type="scientific">Enterovibrio nigricans DSM 22720</name>
    <dbReference type="NCBI Taxonomy" id="1121868"/>
    <lineage>
        <taxon>Bacteria</taxon>
        <taxon>Pseudomonadati</taxon>
        <taxon>Pseudomonadota</taxon>
        <taxon>Gammaproteobacteria</taxon>
        <taxon>Vibrionales</taxon>
        <taxon>Vibrionaceae</taxon>
        <taxon>Enterovibrio</taxon>
    </lineage>
</organism>
<dbReference type="PRINTS" id="PR00111">
    <property type="entry name" value="ABHYDROLASE"/>
</dbReference>
<dbReference type="EMBL" id="FUXU01000100">
    <property type="protein sequence ID" value="SKA68451.1"/>
    <property type="molecule type" value="Genomic_DNA"/>
</dbReference>
<dbReference type="OrthoDB" id="9780765at2"/>
<dbReference type="GO" id="GO:0016787">
    <property type="term" value="F:hydrolase activity"/>
    <property type="evidence" value="ECO:0007669"/>
    <property type="project" value="UniProtKB-KW"/>
</dbReference>
<evidence type="ECO:0000259" key="2">
    <source>
        <dbReference type="Pfam" id="PF00561"/>
    </source>
</evidence>
<proteinExistence type="predicted"/>
<keyword evidence="1" id="KW-0378">Hydrolase</keyword>
<dbReference type="InterPro" id="IPR000073">
    <property type="entry name" value="AB_hydrolase_1"/>
</dbReference>
<dbReference type="Proteomes" id="UP000190162">
    <property type="component" value="Unassembled WGS sequence"/>
</dbReference>
<reference evidence="4" key="1">
    <citation type="submission" date="2017-02" db="EMBL/GenBank/DDBJ databases">
        <authorList>
            <person name="Varghese N."/>
            <person name="Submissions S."/>
        </authorList>
    </citation>
    <scope>NUCLEOTIDE SEQUENCE [LARGE SCALE GENOMIC DNA]</scope>
    <source>
        <strain evidence="4">DSM 22720</strain>
    </source>
</reference>
<dbReference type="GO" id="GO:0016020">
    <property type="term" value="C:membrane"/>
    <property type="evidence" value="ECO:0007669"/>
    <property type="project" value="TreeGrafter"/>
</dbReference>
<dbReference type="Pfam" id="PF00561">
    <property type="entry name" value="Abhydrolase_1"/>
    <property type="match status" value="1"/>
</dbReference>
<dbReference type="SUPFAM" id="SSF53474">
    <property type="entry name" value="alpha/beta-Hydrolases"/>
    <property type="match status" value="1"/>
</dbReference>